<feature type="compositionally biased region" description="Polar residues" evidence="6">
    <location>
        <begin position="497"/>
        <end position="519"/>
    </location>
</feature>
<feature type="transmembrane region" description="Helical" evidence="7">
    <location>
        <begin position="20"/>
        <end position="45"/>
    </location>
</feature>
<dbReference type="InterPro" id="IPR007656">
    <property type="entry name" value="GTD-bd"/>
</dbReference>
<protein>
    <recommendedName>
        <fullName evidence="8">GTD-binding domain-containing protein</fullName>
    </recommendedName>
</protein>
<accession>A0AAW1JKZ4</accession>
<sequence>MAVKGTSPIRVESNLQGLRFVLRSAVCEWLLLFFLLLDAAFSFFITKFAQYCELQLPCLICSRLDHVLGKEKPDFYKDLLCSDHKSEISSWVLCHDHYKLADIHGMCEECLMSFAKKETNEETYKLLVGKLGPDCVQKPFLSMDSASGSSMARSCPCCSKSWRTRPHLQKLVHSRPSKPDIPLPKSPRYRCLNRQEGLKKRKDRFSVSTTPFVLGSMDSDILSRMGYTEVKITSDSDSDFPLSDDDDIITAPRDSHSSNREHLFQQSSELLPRGQGNDPQIHKSTHTTSILVRSDLEPEKGETTTPTFFASNGSLRQSLTDINWPQFHKKTSSELPEFTSLDDIPLYSSVPEMSAVISANEVDRSSHSRKLSGSGLADRSHKTSSMFSNITHGTAFSSRDLQFPVDHLKENWLDTKGKGDIEQASAMNNWESIDLNGTTTVKKVETDSKKKDAAVITRSLSDRDPRDIASSSSKEAKTSGFPSEHQRRHSIVIGSTEELSASKTASPYINSSFDKTPTVNGHVDKSQTSESQGSIESRILSKLPSIERAPSLESQEGSAGEVEGENLVDRLRREIEHGKKRISDLYKELEEERSAAAIAANQAMAMITKLQEEKAALHMEALQYLRMMEEQAEYDVDELEKANDMIAEKDKEIQDLQAELDFFRIKYPEDFPEDSEITGLDLEDAESSYQETIEFEKS</sequence>
<name>A0AAW1JKZ4_SAPOF</name>
<dbReference type="Pfam" id="PF04576">
    <property type="entry name" value="Zein-binding"/>
    <property type="match status" value="1"/>
</dbReference>
<feature type="coiled-coil region" evidence="5">
    <location>
        <begin position="568"/>
        <end position="666"/>
    </location>
</feature>
<gene>
    <name evidence="9" type="ORF">RND81_07G019500</name>
</gene>
<evidence type="ECO:0000256" key="5">
    <source>
        <dbReference type="SAM" id="Coils"/>
    </source>
</evidence>
<evidence type="ECO:0000256" key="1">
    <source>
        <dbReference type="ARBA" id="ARBA00004167"/>
    </source>
</evidence>
<feature type="compositionally biased region" description="Acidic residues" evidence="6">
    <location>
        <begin position="236"/>
        <end position="248"/>
    </location>
</feature>
<keyword evidence="5" id="KW-0175">Coiled coil</keyword>
<evidence type="ECO:0000256" key="6">
    <source>
        <dbReference type="SAM" id="MobiDB-lite"/>
    </source>
</evidence>
<comment type="subcellular location">
    <subcellularLocation>
        <location evidence="1">Membrane</location>
        <topology evidence="1">Single-pass membrane protein</topology>
    </subcellularLocation>
</comment>
<evidence type="ECO:0000313" key="10">
    <source>
        <dbReference type="Proteomes" id="UP001443914"/>
    </source>
</evidence>
<dbReference type="EMBL" id="JBDFQZ010000007">
    <property type="protein sequence ID" value="KAK9704909.1"/>
    <property type="molecule type" value="Genomic_DNA"/>
</dbReference>
<feature type="compositionally biased region" description="Acidic residues" evidence="6">
    <location>
        <begin position="672"/>
        <end position="686"/>
    </location>
</feature>
<proteinExistence type="predicted"/>
<feature type="region of interest" description="Disordered" evidence="6">
    <location>
        <begin position="445"/>
        <end position="565"/>
    </location>
</feature>
<feature type="region of interest" description="Disordered" evidence="6">
    <location>
        <begin position="234"/>
        <end position="311"/>
    </location>
</feature>
<dbReference type="AlphaFoldDB" id="A0AAW1JKZ4"/>
<reference evidence="9" key="1">
    <citation type="submission" date="2024-03" db="EMBL/GenBank/DDBJ databases">
        <title>WGS assembly of Saponaria officinalis var. Norfolk2.</title>
        <authorList>
            <person name="Jenkins J."/>
            <person name="Shu S."/>
            <person name="Grimwood J."/>
            <person name="Barry K."/>
            <person name="Goodstein D."/>
            <person name="Schmutz J."/>
            <person name="Leebens-Mack J."/>
            <person name="Osbourn A."/>
        </authorList>
    </citation>
    <scope>NUCLEOTIDE SEQUENCE [LARGE SCALE GENOMIC DNA]</scope>
    <source>
        <strain evidence="9">JIC</strain>
    </source>
</reference>
<organism evidence="9 10">
    <name type="scientific">Saponaria officinalis</name>
    <name type="common">Common soapwort</name>
    <name type="synonym">Lychnis saponaria</name>
    <dbReference type="NCBI Taxonomy" id="3572"/>
    <lineage>
        <taxon>Eukaryota</taxon>
        <taxon>Viridiplantae</taxon>
        <taxon>Streptophyta</taxon>
        <taxon>Embryophyta</taxon>
        <taxon>Tracheophyta</taxon>
        <taxon>Spermatophyta</taxon>
        <taxon>Magnoliopsida</taxon>
        <taxon>eudicotyledons</taxon>
        <taxon>Gunneridae</taxon>
        <taxon>Pentapetalae</taxon>
        <taxon>Caryophyllales</taxon>
        <taxon>Caryophyllaceae</taxon>
        <taxon>Caryophylleae</taxon>
        <taxon>Saponaria</taxon>
    </lineage>
</organism>
<evidence type="ECO:0000256" key="2">
    <source>
        <dbReference type="ARBA" id="ARBA00022692"/>
    </source>
</evidence>
<dbReference type="GO" id="GO:0080115">
    <property type="term" value="F:myosin XI tail binding"/>
    <property type="evidence" value="ECO:0007669"/>
    <property type="project" value="UniProtKB-ARBA"/>
</dbReference>
<dbReference type="GO" id="GO:0016020">
    <property type="term" value="C:membrane"/>
    <property type="evidence" value="ECO:0007669"/>
    <property type="project" value="UniProtKB-SubCell"/>
</dbReference>
<evidence type="ECO:0000256" key="3">
    <source>
        <dbReference type="ARBA" id="ARBA00022989"/>
    </source>
</evidence>
<evidence type="ECO:0000256" key="4">
    <source>
        <dbReference type="ARBA" id="ARBA00023136"/>
    </source>
</evidence>
<keyword evidence="3 7" id="KW-1133">Transmembrane helix</keyword>
<feature type="region of interest" description="Disordered" evidence="6">
    <location>
        <begin position="672"/>
        <end position="698"/>
    </location>
</feature>
<dbReference type="PANTHER" id="PTHR31448">
    <property type="entry name" value="MYOSIN-BINDING PROTEIN 2"/>
    <property type="match status" value="1"/>
</dbReference>
<comment type="caution">
    <text evidence="9">The sequence shown here is derived from an EMBL/GenBank/DDBJ whole genome shotgun (WGS) entry which is preliminary data.</text>
</comment>
<evidence type="ECO:0000259" key="8">
    <source>
        <dbReference type="PROSITE" id="PS51775"/>
    </source>
</evidence>
<dbReference type="Proteomes" id="UP001443914">
    <property type="component" value="Unassembled WGS sequence"/>
</dbReference>
<evidence type="ECO:0000313" key="9">
    <source>
        <dbReference type="EMBL" id="KAK9704909.1"/>
    </source>
</evidence>
<feature type="compositionally biased region" description="Basic and acidic residues" evidence="6">
    <location>
        <begin position="253"/>
        <end position="263"/>
    </location>
</feature>
<keyword evidence="4 7" id="KW-0472">Membrane</keyword>
<evidence type="ECO:0000256" key="7">
    <source>
        <dbReference type="SAM" id="Phobius"/>
    </source>
</evidence>
<keyword evidence="2 7" id="KW-0812">Transmembrane</keyword>
<dbReference type="InterPro" id="IPR039306">
    <property type="entry name" value="MYOB"/>
</dbReference>
<feature type="domain" description="GTD-binding" evidence="8">
    <location>
        <begin position="566"/>
        <end position="664"/>
    </location>
</feature>
<dbReference type="PANTHER" id="PTHR31448:SF39">
    <property type="entry name" value="MYOSIN-BINDING PROTEIN 4-RELATED"/>
    <property type="match status" value="1"/>
</dbReference>
<dbReference type="PROSITE" id="PS51775">
    <property type="entry name" value="GTD_BINDING"/>
    <property type="match status" value="1"/>
</dbReference>
<keyword evidence="10" id="KW-1185">Reference proteome</keyword>